<geneLocation type="plasmid" evidence="2 3">
    <name>PL47</name>
</geneLocation>
<evidence type="ECO:0000313" key="2">
    <source>
        <dbReference type="EMBL" id="CAJ51115.1"/>
    </source>
</evidence>
<feature type="compositionally biased region" description="Low complexity" evidence="1">
    <location>
        <begin position="54"/>
        <end position="85"/>
    </location>
</feature>
<feature type="compositionally biased region" description="Basic and acidic residues" evidence="1">
    <location>
        <begin position="11"/>
        <end position="28"/>
    </location>
</feature>
<dbReference type="Proteomes" id="UP000001975">
    <property type="component" value="Plasmid PL47"/>
</dbReference>
<evidence type="ECO:0000313" key="3">
    <source>
        <dbReference type="Proteomes" id="UP000001975"/>
    </source>
</evidence>
<proteinExistence type="predicted"/>
<feature type="region of interest" description="Disordered" evidence="1">
    <location>
        <begin position="5"/>
        <end position="102"/>
    </location>
</feature>
<evidence type="ECO:0000256" key="1">
    <source>
        <dbReference type="SAM" id="MobiDB-lite"/>
    </source>
</evidence>
<sequence>MVIVRINSHSHFIDPDDTISKCEHKSESKSNSGSESEYTPGITARTGVLHQTDVDTNTDTSTNSNADADTHVNANSNANSSASASGSDDVTSPHTTSGVGSEYEYTHQISSALARFRRLLCDLVESHGVDELVLRWTDCDRCQLEIIGRTIPTDRITDLIADTRYQTRLVALLTTRRQPGFQLDAGTIGSVETTNCDGTNQSPDVCLNGECDDVPSNEARFSEPILNSADVNPSMSPSPIATVATLSFDREFIAPESILLFGETNA</sequence>
<protein>
    <submittedName>
        <fullName evidence="2">Uncharacterized protein</fullName>
    </submittedName>
</protein>
<dbReference type="KEGG" id="hwa:HQ_4025A"/>
<dbReference type="AlphaFoldDB" id="Q18DF2"/>
<reference evidence="2 3" key="1">
    <citation type="journal article" date="2006" name="BMC Genomics">
        <title>The genome of the square archaeon Haloquadratum walsbyi: life at the limits of water activity.</title>
        <authorList>
            <person name="Bolhuis H.H."/>
            <person name="Palm P.P."/>
            <person name="Wende A.W."/>
            <person name="Falb M.M."/>
            <person name="Rampp M.M."/>
            <person name="Rodriguez-Valera F.F."/>
            <person name="Pfeiffer F.F."/>
            <person name="Oesterhelt D.D."/>
        </authorList>
    </citation>
    <scope>NUCLEOTIDE SEQUENCE [LARGE SCALE GENOMIC DNA]</scope>
    <source>
        <strain evidence="3">DSM 16790 / HBSQ001</strain>
        <plasmid evidence="3">Plasmid PL47</plasmid>
    </source>
</reference>
<keyword evidence="2" id="KW-0614">Plasmid</keyword>
<accession>Q18DF2</accession>
<organism evidence="2 3">
    <name type="scientific">Haloquadratum walsbyi (strain DSM 16790 / HBSQ001)</name>
    <dbReference type="NCBI Taxonomy" id="362976"/>
    <lineage>
        <taxon>Archaea</taxon>
        <taxon>Methanobacteriati</taxon>
        <taxon>Methanobacteriota</taxon>
        <taxon>Stenosarchaea group</taxon>
        <taxon>Halobacteria</taxon>
        <taxon>Halobacteriales</taxon>
        <taxon>Haloferacaceae</taxon>
        <taxon>Haloquadratum</taxon>
    </lineage>
</organism>
<dbReference type="HOGENOM" id="CLU_1044306_0_0_2"/>
<gene>
    <name evidence="2" type="ordered locus">HQ_4025A</name>
</gene>
<keyword evidence="3" id="KW-1185">Reference proteome</keyword>
<dbReference type="EMBL" id="AM180089">
    <property type="protein sequence ID" value="CAJ51115.1"/>
    <property type="molecule type" value="Genomic_DNA"/>
</dbReference>
<feature type="compositionally biased region" description="Polar residues" evidence="1">
    <location>
        <begin position="86"/>
        <end position="99"/>
    </location>
</feature>
<name>Q18DF2_HALWD</name>